<name>A0A429Y1R9_9BACI</name>
<proteinExistence type="predicted"/>
<keyword evidence="2" id="KW-1185">Reference proteome</keyword>
<dbReference type="EMBL" id="QYTV02000003">
    <property type="protein sequence ID" value="RST75157.1"/>
    <property type="molecule type" value="Genomic_DNA"/>
</dbReference>
<comment type="caution">
    <text evidence="1">The sequence shown here is derived from an EMBL/GenBank/DDBJ whole genome shotgun (WGS) entry which is preliminary data.</text>
</comment>
<dbReference type="OrthoDB" id="2355652at2"/>
<evidence type="ECO:0000313" key="2">
    <source>
        <dbReference type="Proteomes" id="UP000287156"/>
    </source>
</evidence>
<organism evidence="1 2">
    <name type="scientific">Siminovitchia acidinfaciens</name>
    <dbReference type="NCBI Taxonomy" id="2321395"/>
    <lineage>
        <taxon>Bacteria</taxon>
        <taxon>Bacillati</taxon>
        <taxon>Bacillota</taxon>
        <taxon>Bacilli</taxon>
        <taxon>Bacillales</taxon>
        <taxon>Bacillaceae</taxon>
        <taxon>Siminovitchia</taxon>
    </lineage>
</organism>
<dbReference type="InterPro" id="IPR025544">
    <property type="entry name" value="YhzD"/>
</dbReference>
<protein>
    <recommendedName>
        <fullName evidence="3">YhzD-like protein</fullName>
    </recommendedName>
</protein>
<evidence type="ECO:0008006" key="3">
    <source>
        <dbReference type="Google" id="ProtNLM"/>
    </source>
</evidence>
<dbReference type="Proteomes" id="UP000287156">
    <property type="component" value="Unassembled WGS sequence"/>
</dbReference>
<reference evidence="1" key="1">
    <citation type="submission" date="2018-12" db="EMBL/GenBank/DDBJ databases">
        <authorList>
            <person name="Sun L."/>
            <person name="Chen Z."/>
        </authorList>
    </citation>
    <scope>NUCLEOTIDE SEQUENCE [LARGE SCALE GENOMIC DNA]</scope>
    <source>
        <strain evidence="1">3-2-2</strain>
    </source>
</reference>
<dbReference type="Pfam" id="PF14120">
    <property type="entry name" value="YhzD"/>
    <property type="match status" value="1"/>
</dbReference>
<dbReference type="AlphaFoldDB" id="A0A429Y1R9"/>
<accession>A0A429Y1R9</accession>
<evidence type="ECO:0000313" key="1">
    <source>
        <dbReference type="EMBL" id="RST75157.1"/>
    </source>
</evidence>
<gene>
    <name evidence="1" type="ORF">D4T97_007815</name>
</gene>
<dbReference type="RefSeq" id="WP_126049385.1">
    <property type="nucleotide sequence ID" value="NZ_QYTV02000003.1"/>
</dbReference>
<sequence length="61" mass="6808">MGIYQLSAFEPTGEKLLDESFEAANDEQAKEKGTAILTEKELLDKTHRCASPSGKLILFHR</sequence>